<reference evidence="4 5" key="1">
    <citation type="submission" date="2018-10" db="EMBL/GenBank/DDBJ databases">
        <authorList>
            <person name="Li J."/>
        </authorList>
    </citation>
    <scope>NUCLEOTIDE SEQUENCE [LARGE SCALE GENOMIC DNA]</scope>
    <source>
        <strain evidence="4 5">IF 016277</strain>
    </source>
</reference>
<evidence type="ECO:0000256" key="2">
    <source>
        <dbReference type="ARBA" id="ARBA00023002"/>
    </source>
</evidence>
<dbReference type="Gene3D" id="3.40.50.720">
    <property type="entry name" value="NAD(P)-binding Rossmann-like Domain"/>
    <property type="match status" value="1"/>
</dbReference>
<dbReference type="EMBL" id="RCUX01000001">
    <property type="protein sequence ID" value="RLP77942.1"/>
    <property type="molecule type" value="Genomic_DNA"/>
</dbReference>
<evidence type="ECO:0000256" key="3">
    <source>
        <dbReference type="RuleBase" id="RU000363"/>
    </source>
</evidence>
<keyword evidence="5" id="KW-1185">Reference proteome</keyword>
<sequence>MATPDRRRSMQLAGRTVFVAGGTSGLGLATARYFAERGSNVVVGGRRGDTAREIAAALPHAIGVELDIANLDSVEAAVALALAEFGSIEANVNTAGVNNTVPLVDAEGRATIRQADYRRALIQMIDTNLLGTFTVSSVVAEAMLANTPTEEGERGVIVNTSSAAGVEGSATMTGYAGTKAGIIGLTLPAARDLAGRGIRVNTIVAGGFDTPMLGPSGDELAAISKVIPNPQRVGRPDEFAALAAHIVENTYINGESIRIDGALRLG</sequence>
<comment type="caution">
    <text evidence="4">The sequence shown here is derived from an EMBL/GenBank/DDBJ whole genome shotgun (WGS) entry which is preliminary data.</text>
</comment>
<dbReference type="PANTHER" id="PTHR43658:SF8">
    <property type="entry name" value="17-BETA-HYDROXYSTEROID DEHYDROGENASE 14-RELATED"/>
    <property type="match status" value="1"/>
</dbReference>
<dbReference type="PRINTS" id="PR00080">
    <property type="entry name" value="SDRFAMILY"/>
</dbReference>
<evidence type="ECO:0000256" key="1">
    <source>
        <dbReference type="ARBA" id="ARBA00006484"/>
    </source>
</evidence>
<dbReference type="PANTHER" id="PTHR43658">
    <property type="entry name" value="SHORT-CHAIN DEHYDROGENASE/REDUCTASE"/>
    <property type="match status" value="1"/>
</dbReference>
<accession>A0A3L7AEX2</accession>
<dbReference type="SUPFAM" id="SSF51735">
    <property type="entry name" value="NAD(P)-binding Rossmann-fold domains"/>
    <property type="match status" value="1"/>
</dbReference>
<dbReference type="PRINTS" id="PR00081">
    <property type="entry name" value="GDHRDH"/>
</dbReference>
<protein>
    <submittedName>
        <fullName evidence="4">SDR family NAD(P)-dependent oxidoreductase</fullName>
    </submittedName>
</protein>
<name>A0A3L7AEX2_9MICO</name>
<evidence type="ECO:0000313" key="5">
    <source>
        <dbReference type="Proteomes" id="UP000272503"/>
    </source>
</evidence>
<dbReference type="InterPro" id="IPR036291">
    <property type="entry name" value="NAD(P)-bd_dom_sf"/>
</dbReference>
<dbReference type="PROSITE" id="PS00061">
    <property type="entry name" value="ADH_SHORT"/>
    <property type="match status" value="1"/>
</dbReference>
<keyword evidence="2" id="KW-0560">Oxidoreductase</keyword>
<dbReference type="OrthoDB" id="9795647at2"/>
<organism evidence="4 5">
    <name type="scientific">Mycetocola tolaasinivorans</name>
    <dbReference type="NCBI Taxonomy" id="76635"/>
    <lineage>
        <taxon>Bacteria</taxon>
        <taxon>Bacillati</taxon>
        <taxon>Actinomycetota</taxon>
        <taxon>Actinomycetes</taxon>
        <taxon>Micrococcales</taxon>
        <taxon>Microbacteriaceae</taxon>
        <taxon>Mycetocola</taxon>
    </lineage>
</organism>
<dbReference type="InterPro" id="IPR020904">
    <property type="entry name" value="Sc_DH/Rdtase_CS"/>
</dbReference>
<dbReference type="AlphaFoldDB" id="A0A3L7AEX2"/>
<proteinExistence type="inferred from homology"/>
<comment type="similarity">
    <text evidence="1 3">Belongs to the short-chain dehydrogenases/reductases (SDR) family.</text>
</comment>
<evidence type="ECO:0000313" key="4">
    <source>
        <dbReference type="EMBL" id="RLP77942.1"/>
    </source>
</evidence>
<gene>
    <name evidence="4" type="ORF">D9V32_01005</name>
</gene>
<dbReference type="Proteomes" id="UP000272503">
    <property type="component" value="Unassembled WGS sequence"/>
</dbReference>
<dbReference type="Pfam" id="PF00106">
    <property type="entry name" value="adh_short"/>
    <property type="match status" value="1"/>
</dbReference>
<dbReference type="GO" id="GO:0016491">
    <property type="term" value="F:oxidoreductase activity"/>
    <property type="evidence" value="ECO:0007669"/>
    <property type="project" value="UniProtKB-KW"/>
</dbReference>
<dbReference type="InterPro" id="IPR002347">
    <property type="entry name" value="SDR_fam"/>
</dbReference>